<dbReference type="Proteomes" id="UP001519344">
    <property type="component" value="Unassembled WGS sequence"/>
</dbReference>
<evidence type="ECO:0000256" key="2">
    <source>
        <dbReference type="ARBA" id="ARBA00023136"/>
    </source>
</evidence>
<feature type="region of interest" description="Disordered" evidence="3">
    <location>
        <begin position="522"/>
        <end position="559"/>
    </location>
</feature>
<keyword evidence="4" id="KW-1133">Transmembrane helix</keyword>
<keyword evidence="4" id="KW-0812">Transmembrane</keyword>
<evidence type="ECO:0000313" key="6">
    <source>
        <dbReference type="Proteomes" id="UP001519344"/>
    </source>
</evidence>
<reference evidence="5 6" key="1">
    <citation type="submission" date="2021-03" db="EMBL/GenBank/DDBJ databases">
        <title>Genomic Encyclopedia of Type Strains, Phase IV (KMG-IV): sequencing the most valuable type-strain genomes for metagenomic binning, comparative biology and taxonomic classification.</title>
        <authorList>
            <person name="Goeker M."/>
        </authorList>
    </citation>
    <scope>NUCLEOTIDE SEQUENCE [LARGE SCALE GENOMIC DNA]</scope>
    <source>
        <strain evidence="5 6">DSM 24950</strain>
    </source>
</reference>
<proteinExistence type="inferred from homology"/>
<dbReference type="PANTHER" id="PTHR22550">
    <property type="entry name" value="SPORE GERMINATION PROTEIN"/>
    <property type="match status" value="1"/>
</dbReference>
<feature type="transmembrane region" description="Helical" evidence="4">
    <location>
        <begin position="286"/>
        <end position="304"/>
    </location>
</feature>
<dbReference type="PANTHER" id="PTHR22550:SF5">
    <property type="entry name" value="LEUCINE ZIPPER PROTEIN 4"/>
    <property type="match status" value="1"/>
</dbReference>
<dbReference type="EMBL" id="JAGGKV010000012">
    <property type="protein sequence ID" value="MBP1965145.1"/>
    <property type="molecule type" value="Genomic_DNA"/>
</dbReference>
<comment type="similarity">
    <text evidence="1">Belongs to the GerABKA family.</text>
</comment>
<keyword evidence="6" id="KW-1185">Reference proteome</keyword>
<sequence length="559" mass="61614">MVKTSNPLLKSILRKRTSNKQDDTSGEQMGLQDSLDYQFIEELKKTELSLLLDDNHSFIKAIFRECSDVVVREFEIEPNIPALVLFVDGLTNTQLLNDTMKSLMLLGGGETAIERIVGTILPVSQTQISDNYGDLLVSVLGGDAALLVEGNAKAILLGIRGTEKRSVAEPETETVVRGPKEGFVESIRTNTSMIRRKLKTPRLKMKSLCIGKESNTNIVVCYMDDLAMPSLVEEVVKRLELIKIDAILESGMIEELIQDNAYSPFPQMQYTERPDVVAGALLQGRVAILTDGTPFALIVPFVFIQTMQTSEDYYERFQIGSLLRMLRYVFVFLSLTTPALYVAITTYHQELLPTTLMLSVAASREAIPFPAVVEAFIMEITFEALREAGIRLPKAVGSAVSILGALVVGQAAVQAGIVSAPMVIVVSITGIASFTIPRFNGAIAIRMLRFPILMAGSLFGFYGIFFSLMILIGHMANLRSFGVPYLSPLGPLSSGDIKDVFVRAPWWQLEKRPEFMPVQDAQRMDDKLSQQIMQDGGLDGSSIDHKHRSSEEGNENGSS</sequence>
<protein>
    <recommendedName>
        <fullName evidence="7">Spore germination protein</fullName>
    </recommendedName>
</protein>
<evidence type="ECO:0000256" key="4">
    <source>
        <dbReference type="SAM" id="Phobius"/>
    </source>
</evidence>
<evidence type="ECO:0000256" key="3">
    <source>
        <dbReference type="SAM" id="MobiDB-lite"/>
    </source>
</evidence>
<comment type="caution">
    <text evidence="5">The sequence shown here is derived from an EMBL/GenBank/DDBJ whole genome shotgun (WGS) entry which is preliminary data.</text>
</comment>
<dbReference type="InterPro" id="IPR050768">
    <property type="entry name" value="UPF0353/GerABKA_families"/>
</dbReference>
<evidence type="ECO:0008006" key="7">
    <source>
        <dbReference type="Google" id="ProtNLM"/>
    </source>
</evidence>
<gene>
    <name evidence="5" type="ORF">J2Z65_004378</name>
</gene>
<dbReference type="InterPro" id="IPR004995">
    <property type="entry name" value="Spore_Ger"/>
</dbReference>
<dbReference type="Pfam" id="PF03323">
    <property type="entry name" value="GerA"/>
    <property type="match status" value="1"/>
</dbReference>
<evidence type="ECO:0000256" key="1">
    <source>
        <dbReference type="ARBA" id="ARBA00005278"/>
    </source>
</evidence>
<organism evidence="5 6">
    <name type="scientific">Paenibacillus aceris</name>
    <dbReference type="NCBI Taxonomy" id="869555"/>
    <lineage>
        <taxon>Bacteria</taxon>
        <taxon>Bacillati</taxon>
        <taxon>Bacillota</taxon>
        <taxon>Bacilli</taxon>
        <taxon>Bacillales</taxon>
        <taxon>Paenibacillaceae</taxon>
        <taxon>Paenibacillus</taxon>
    </lineage>
</organism>
<feature type="transmembrane region" description="Helical" evidence="4">
    <location>
        <begin position="418"/>
        <end position="436"/>
    </location>
</feature>
<feature type="transmembrane region" description="Helical" evidence="4">
    <location>
        <begin position="448"/>
        <end position="472"/>
    </location>
</feature>
<accession>A0ABS4I2X0</accession>
<dbReference type="PIRSF" id="PIRSF005690">
    <property type="entry name" value="GerBA"/>
    <property type="match status" value="1"/>
</dbReference>
<keyword evidence="2 4" id="KW-0472">Membrane</keyword>
<evidence type="ECO:0000313" key="5">
    <source>
        <dbReference type="EMBL" id="MBP1965145.1"/>
    </source>
</evidence>
<name>A0ABS4I2X0_9BACL</name>
<feature type="transmembrane region" description="Helical" evidence="4">
    <location>
        <begin position="325"/>
        <end position="347"/>
    </location>
</feature>